<organism evidence="1 2">
    <name type="scientific">Pasteurella atlantica</name>
    <dbReference type="NCBI Taxonomy" id="2827233"/>
    <lineage>
        <taxon>Bacteria</taxon>
        <taxon>Pseudomonadati</taxon>
        <taxon>Pseudomonadota</taxon>
        <taxon>Gammaproteobacteria</taxon>
        <taxon>Pasteurellales</taxon>
        <taxon>Pasteurellaceae</taxon>
        <taxon>Pasteurella</taxon>
    </lineage>
</organism>
<dbReference type="Proteomes" id="UP001230466">
    <property type="component" value="Unassembled WGS sequence"/>
</dbReference>
<keyword evidence="1" id="KW-0238">DNA-binding</keyword>
<evidence type="ECO:0000313" key="2">
    <source>
        <dbReference type="Proteomes" id="UP001230466"/>
    </source>
</evidence>
<dbReference type="AlphaFoldDB" id="A0AAW8CLS4"/>
<protein>
    <submittedName>
        <fullName evidence="1">DNA-binding protein</fullName>
    </submittedName>
</protein>
<comment type="caution">
    <text evidence="1">The sequence shown here is derived from an EMBL/GenBank/DDBJ whole genome shotgun (WGS) entry which is preliminary data.</text>
</comment>
<evidence type="ECO:0000313" key="1">
    <source>
        <dbReference type="EMBL" id="MDP8187309.1"/>
    </source>
</evidence>
<dbReference type="InterPro" id="IPR026365">
    <property type="entry name" value="BcepMu_gp16"/>
</dbReference>
<dbReference type="RefSeq" id="WP_229577246.1">
    <property type="nucleotide sequence ID" value="NZ_JAGRQI010000010.1"/>
</dbReference>
<dbReference type="EMBL" id="JASAYJ010000010">
    <property type="protein sequence ID" value="MDP8187309.1"/>
    <property type="molecule type" value="Genomic_DNA"/>
</dbReference>
<reference evidence="1" key="1">
    <citation type="journal article" date="2023" name="Front. Microbiol.">
        <title>Phylogeography and host specificity of Pasteurellaceae pathogenic to sea-farmed fish in the north-east Atlantic.</title>
        <authorList>
            <person name="Gulla S."/>
            <person name="Colquhoun D.J."/>
            <person name="Olsen A.B."/>
            <person name="Spilsberg B."/>
            <person name="Lagesen K."/>
            <person name="Aakesson C.P."/>
            <person name="Strom S."/>
            <person name="Manji F."/>
            <person name="Birkbeck T.H."/>
            <person name="Nilsen H.K."/>
        </authorList>
    </citation>
    <scope>NUCLEOTIDE SEQUENCE</scope>
    <source>
        <strain evidence="1">VIB1234</strain>
    </source>
</reference>
<gene>
    <name evidence="1" type="ORF">QJU78_05920</name>
</gene>
<dbReference type="NCBIfam" id="TIGR04111">
    <property type="entry name" value="BcepMu_gp16"/>
    <property type="match status" value="1"/>
</dbReference>
<accession>A0AAW8CLS4</accession>
<proteinExistence type="predicted"/>
<name>A0AAW8CLS4_9PAST</name>
<dbReference type="GO" id="GO:0003677">
    <property type="term" value="F:DNA binding"/>
    <property type="evidence" value="ECO:0007669"/>
    <property type="project" value="UniProtKB-KW"/>
</dbReference>
<sequence length="64" mass="7315">MMHSEQKLRNAKAKIYAQGLTIKEWAEQNGFNVKNVYSLLNGERKGRVGKSLLIANKLGFYDED</sequence>